<name>A0A897NPK4_9EURY</name>
<evidence type="ECO:0000313" key="2">
    <source>
        <dbReference type="EMBL" id="QSG14171.1"/>
    </source>
</evidence>
<dbReference type="InterPro" id="IPR011033">
    <property type="entry name" value="PRC_barrel-like_sf"/>
</dbReference>
<dbReference type="Gene3D" id="2.30.30.240">
    <property type="entry name" value="PRC-barrel domain"/>
    <property type="match status" value="1"/>
</dbReference>
<proteinExistence type="predicted"/>
<organism evidence="2 3">
    <name type="scientific">Halapricum desulfuricans</name>
    <dbReference type="NCBI Taxonomy" id="2841257"/>
    <lineage>
        <taxon>Archaea</taxon>
        <taxon>Methanobacteriati</taxon>
        <taxon>Methanobacteriota</taxon>
        <taxon>Stenosarchaea group</taxon>
        <taxon>Halobacteria</taxon>
        <taxon>Halobacteriales</taxon>
        <taxon>Haloarculaceae</taxon>
        <taxon>Halapricum</taxon>
    </lineage>
</organism>
<reference evidence="2 3" key="1">
    <citation type="submission" date="2020-11" db="EMBL/GenBank/DDBJ databases">
        <title>Carbohydrate-dependent, anaerobic sulfur respiration: A novel catabolism in halophilic archaea.</title>
        <authorList>
            <person name="Sorokin D.Y."/>
            <person name="Messina E."/>
            <person name="Smedile F."/>
            <person name="La Cono V."/>
            <person name="Hallsworth J.E."/>
            <person name="Yakimov M.M."/>
        </authorList>
    </citation>
    <scope>NUCLEOTIDE SEQUENCE [LARGE SCALE GENOMIC DNA]</scope>
    <source>
        <strain evidence="2 3">HSR-Est</strain>
    </source>
</reference>
<sequence>MAVDRETPPSEITTLVGREVYSNNGVFVGEIEDLRLDLSTENVTGLALHQLNGELFDQEINQSRGVIVPYRWVQAVGDIVIINGIIEQLKQPGSDDSDDEVVA</sequence>
<dbReference type="Pfam" id="PF05239">
    <property type="entry name" value="PRC"/>
    <property type="match status" value="1"/>
</dbReference>
<dbReference type="InterPro" id="IPR027275">
    <property type="entry name" value="PRC-brl_dom"/>
</dbReference>
<dbReference type="PANTHER" id="PTHR38137:SF1">
    <property type="entry name" value="PRC-BARREL DOMAIN-CONTAINING PROTEIN"/>
    <property type="match status" value="1"/>
</dbReference>
<dbReference type="EMBL" id="CP064791">
    <property type="protein sequence ID" value="QSG14171.1"/>
    <property type="molecule type" value="Genomic_DNA"/>
</dbReference>
<dbReference type="RefSeq" id="WP_229122114.1">
    <property type="nucleotide sequence ID" value="NZ_CP064791.1"/>
</dbReference>
<dbReference type="Proteomes" id="UP000663292">
    <property type="component" value="Chromosome"/>
</dbReference>
<dbReference type="PANTHER" id="PTHR38137">
    <property type="entry name" value="PRC-BARREL DOMAIN PROTEIN"/>
    <property type="match status" value="1"/>
</dbReference>
<evidence type="ECO:0000313" key="3">
    <source>
        <dbReference type="Proteomes" id="UP000663292"/>
    </source>
</evidence>
<dbReference type="AlphaFoldDB" id="A0A897NPK4"/>
<protein>
    <submittedName>
        <fullName evidence="2">Protein implicated in RNA metabolism, contains PRC-barrel domain</fullName>
    </submittedName>
</protein>
<dbReference type="SUPFAM" id="SSF50346">
    <property type="entry name" value="PRC-barrel domain"/>
    <property type="match status" value="1"/>
</dbReference>
<dbReference type="GeneID" id="68857265"/>
<gene>
    <name evidence="2" type="ORF">HSEST_0625</name>
</gene>
<feature type="domain" description="PRC-barrel" evidence="1">
    <location>
        <begin position="12"/>
        <end position="88"/>
    </location>
</feature>
<accession>A0A897NPK4</accession>
<keyword evidence="3" id="KW-1185">Reference proteome</keyword>
<evidence type="ECO:0000259" key="1">
    <source>
        <dbReference type="Pfam" id="PF05239"/>
    </source>
</evidence>